<feature type="region of interest" description="Disordered" evidence="1">
    <location>
        <begin position="348"/>
        <end position="384"/>
    </location>
</feature>
<evidence type="ECO:0000256" key="1">
    <source>
        <dbReference type="SAM" id="MobiDB-lite"/>
    </source>
</evidence>
<keyword evidence="3" id="KW-1185">Reference proteome</keyword>
<gene>
    <name evidence="2" type="ORF">E3N88_10459</name>
</gene>
<name>A0A5N6PBP3_9ASTR</name>
<feature type="region of interest" description="Disordered" evidence="1">
    <location>
        <begin position="68"/>
        <end position="145"/>
    </location>
</feature>
<feature type="region of interest" description="Disordered" evidence="1">
    <location>
        <begin position="159"/>
        <end position="214"/>
    </location>
</feature>
<sequence length="384" mass="42410">MNVISITNKGCRRTGEGAGRLATDETGKKRVVIGFFKEKLATTPQEPPASLSTPSIASLGTVQAPPLVEAPPEQQEPTVQRPVSMTSTPIQAAQPFSPTQPHGLTKPTSPTIRSQPSSPPHSHPSSQSELNKSTEVDSDYNQNGADYALNVAPNEEQTSISATSIIPNNPQTKSVISHPDDKIPVPKSPENRNLDEPQPLKYEESPQNQILNEKPSIITLAGDNRGTSMQIVAGETKQEQSIHIHRRYKVNPDDSMTDEEEKEEDSKANENEENCYINCNIQGINNSMVFDCSITERSPGVHIGSCDQDNVKKLKRKYIKSTDLNKVKVSSSPSKKHVIRRRCLRGLFMESSESDPNDPQKPRRHGCRYIGGEDKRNNDDKMDV</sequence>
<feature type="compositionally biased region" description="Polar residues" evidence="1">
    <location>
        <begin position="159"/>
        <end position="175"/>
    </location>
</feature>
<feature type="compositionally biased region" description="Basic and acidic residues" evidence="1">
    <location>
        <begin position="371"/>
        <end position="384"/>
    </location>
</feature>
<comment type="caution">
    <text evidence="2">The sequence shown here is derived from an EMBL/GenBank/DDBJ whole genome shotgun (WGS) entry which is preliminary data.</text>
</comment>
<dbReference type="PANTHER" id="PTHR33472:SF24">
    <property type="entry name" value="VEGETATIVE CELL WALL PROTEIN GP1-LIKE"/>
    <property type="match status" value="1"/>
</dbReference>
<proteinExistence type="predicted"/>
<feature type="region of interest" description="Disordered" evidence="1">
    <location>
        <begin position="1"/>
        <end position="22"/>
    </location>
</feature>
<feature type="compositionally biased region" description="Polar residues" evidence="1">
    <location>
        <begin position="75"/>
        <end position="113"/>
    </location>
</feature>
<organism evidence="2 3">
    <name type="scientific">Mikania micrantha</name>
    <name type="common">bitter vine</name>
    <dbReference type="NCBI Taxonomy" id="192012"/>
    <lineage>
        <taxon>Eukaryota</taxon>
        <taxon>Viridiplantae</taxon>
        <taxon>Streptophyta</taxon>
        <taxon>Embryophyta</taxon>
        <taxon>Tracheophyta</taxon>
        <taxon>Spermatophyta</taxon>
        <taxon>Magnoliopsida</taxon>
        <taxon>eudicotyledons</taxon>
        <taxon>Gunneridae</taxon>
        <taxon>Pentapetalae</taxon>
        <taxon>asterids</taxon>
        <taxon>campanulids</taxon>
        <taxon>Asterales</taxon>
        <taxon>Asteraceae</taxon>
        <taxon>Asteroideae</taxon>
        <taxon>Heliantheae alliance</taxon>
        <taxon>Eupatorieae</taxon>
        <taxon>Mikania</taxon>
    </lineage>
</organism>
<dbReference type="Proteomes" id="UP000326396">
    <property type="component" value="Linkage Group LG13"/>
</dbReference>
<feature type="region of interest" description="Disordered" evidence="1">
    <location>
        <begin position="235"/>
        <end position="270"/>
    </location>
</feature>
<dbReference type="PANTHER" id="PTHR33472">
    <property type="entry name" value="OS01G0106600 PROTEIN"/>
    <property type="match status" value="1"/>
</dbReference>
<dbReference type="EMBL" id="SZYD01000005">
    <property type="protein sequence ID" value="KAD6119188.1"/>
    <property type="molecule type" value="Genomic_DNA"/>
</dbReference>
<dbReference type="OrthoDB" id="1709592at2759"/>
<evidence type="ECO:0000313" key="2">
    <source>
        <dbReference type="EMBL" id="KAD6119188.1"/>
    </source>
</evidence>
<evidence type="ECO:0000313" key="3">
    <source>
        <dbReference type="Proteomes" id="UP000326396"/>
    </source>
</evidence>
<reference evidence="2 3" key="1">
    <citation type="submission" date="2019-05" db="EMBL/GenBank/DDBJ databases">
        <title>Mikania micrantha, genome provides insights into the molecular mechanism of rapid growth.</title>
        <authorList>
            <person name="Liu B."/>
        </authorList>
    </citation>
    <scope>NUCLEOTIDE SEQUENCE [LARGE SCALE GENOMIC DNA]</scope>
    <source>
        <strain evidence="2">NLD-2019</strain>
        <tissue evidence="2">Leaf</tissue>
    </source>
</reference>
<protein>
    <submittedName>
        <fullName evidence="2">Uncharacterized protein</fullName>
    </submittedName>
</protein>
<accession>A0A5N6PBP3</accession>
<feature type="compositionally biased region" description="Polar residues" evidence="1">
    <location>
        <begin position="129"/>
        <end position="144"/>
    </location>
</feature>
<dbReference type="AlphaFoldDB" id="A0A5N6PBP3"/>
<feature type="compositionally biased region" description="Basic and acidic residues" evidence="1">
    <location>
        <begin position="178"/>
        <end position="195"/>
    </location>
</feature>